<organism evidence="2 3">
    <name type="scientific">Leersia perrieri</name>
    <dbReference type="NCBI Taxonomy" id="77586"/>
    <lineage>
        <taxon>Eukaryota</taxon>
        <taxon>Viridiplantae</taxon>
        <taxon>Streptophyta</taxon>
        <taxon>Embryophyta</taxon>
        <taxon>Tracheophyta</taxon>
        <taxon>Spermatophyta</taxon>
        <taxon>Magnoliopsida</taxon>
        <taxon>Liliopsida</taxon>
        <taxon>Poales</taxon>
        <taxon>Poaceae</taxon>
        <taxon>BOP clade</taxon>
        <taxon>Oryzoideae</taxon>
        <taxon>Oryzeae</taxon>
        <taxon>Oryzinae</taxon>
        <taxon>Leersia</taxon>
    </lineage>
</organism>
<reference evidence="3" key="2">
    <citation type="submission" date="2013-12" db="EMBL/GenBank/DDBJ databases">
        <authorList>
            <person name="Yu Y."/>
            <person name="Lee S."/>
            <person name="de Baynast K."/>
            <person name="Wissotski M."/>
            <person name="Liu L."/>
            <person name="Talag J."/>
            <person name="Goicoechea J."/>
            <person name="Angelova A."/>
            <person name="Jetty R."/>
            <person name="Kudrna D."/>
            <person name="Golser W."/>
            <person name="Rivera L."/>
            <person name="Zhang J."/>
            <person name="Wing R."/>
        </authorList>
    </citation>
    <scope>NUCLEOTIDE SEQUENCE</scope>
</reference>
<evidence type="ECO:0000256" key="1">
    <source>
        <dbReference type="SAM" id="MobiDB-lite"/>
    </source>
</evidence>
<reference evidence="2" key="3">
    <citation type="submission" date="2015-04" db="UniProtKB">
        <authorList>
            <consortium name="EnsemblPlants"/>
        </authorList>
    </citation>
    <scope>IDENTIFICATION</scope>
</reference>
<dbReference type="HOGENOM" id="CLU_127313_0_0_1"/>
<feature type="region of interest" description="Disordered" evidence="1">
    <location>
        <begin position="115"/>
        <end position="137"/>
    </location>
</feature>
<accession>A0A0D9X453</accession>
<protein>
    <recommendedName>
        <fullName evidence="4">MADS-box domain-containing protein</fullName>
    </recommendedName>
</protein>
<evidence type="ECO:0008006" key="4">
    <source>
        <dbReference type="Google" id="ProtNLM"/>
    </source>
</evidence>
<name>A0A0D9X453_9ORYZ</name>
<evidence type="ECO:0000313" key="3">
    <source>
        <dbReference type="Proteomes" id="UP000032180"/>
    </source>
</evidence>
<keyword evidence="3" id="KW-1185">Reference proteome</keyword>
<dbReference type="eggNOG" id="ENOG502R5G5">
    <property type="taxonomic scope" value="Eukaryota"/>
</dbReference>
<reference evidence="2 3" key="1">
    <citation type="submission" date="2012-08" db="EMBL/GenBank/DDBJ databases">
        <title>Oryza genome evolution.</title>
        <authorList>
            <person name="Wing R.A."/>
        </authorList>
    </citation>
    <scope>NUCLEOTIDE SEQUENCE</scope>
</reference>
<dbReference type="Gramene" id="LPERR08G02290.1">
    <property type="protein sequence ID" value="LPERR08G02290.1"/>
    <property type="gene ID" value="LPERR08G02290"/>
</dbReference>
<dbReference type="EnsemblPlants" id="LPERR08G02290.1">
    <property type="protein sequence ID" value="LPERR08G02290.1"/>
    <property type="gene ID" value="LPERR08G02290"/>
</dbReference>
<dbReference type="AlphaFoldDB" id="A0A0D9X453"/>
<proteinExistence type="predicted"/>
<evidence type="ECO:0000313" key="2">
    <source>
        <dbReference type="EnsemblPlants" id="LPERR08G02290.1"/>
    </source>
</evidence>
<dbReference type="Proteomes" id="UP000032180">
    <property type="component" value="Chromosome 8"/>
</dbReference>
<sequence length="137" mass="14429">MTTPAAEYKRAHGELMAEAAAMAAECEVDVHIIAFLPGGAGATKHTFVGAPTDATVAAEETKRNQAAAKDKAKLMAFIGKDVSKMTMEEAKTHHGKLMNLRANVIRKLQQKAAAATSIAGDGDDEDGHRNKISKIGS</sequence>